<protein>
    <submittedName>
        <fullName evidence="2">Uncharacterized protein</fullName>
    </submittedName>
</protein>
<reference evidence="2 3" key="1">
    <citation type="journal article" date="2019" name="Int. J. Syst. Evol. Microbiol.">
        <title>The Global Catalogue of Microorganisms (GCM) 10K type strain sequencing project: providing services to taxonomists for standard genome sequencing and annotation.</title>
        <authorList>
            <consortium name="The Broad Institute Genomics Platform"/>
            <consortium name="The Broad Institute Genome Sequencing Center for Infectious Disease"/>
            <person name="Wu L."/>
            <person name="Ma J."/>
        </authorList>
    </citation>
    <scope>NUCLEOTIDE SEQUENCE [LARGE SCALE GENOMIC DNA]</scope>
    <source>
        <strain evidence="2 3">JCM 9650</strain>
    </source>
</reference>
<organism evidence="2 3">
    <name type="scientific">Streptomyces erythrogriseus</name>
    <dbReference type="NCBI Taxonomy" id="284027"/>
    <lineage>
        <taxon>Bacteria</taxon>
        <taxon>Bacillati</taxon>
        <taxon>Actinomycetota</taxon>
        <taxon>Actinomycetes</taxon>
        <taxon>Kitasatosporales</taxon>
        <taxon>Streptomycetaceae</taxon>
        <taxon>Streptomyces</taxon>
        <taxon>Streptomyces griseoincarnatus group</taxon>
    </lineage>
</organism>
<comment type="caution">
    <text evidence="2">The sequence shown here is derived from an EMBL/GenBank/DDBJ whole genome shotgun (WGS) entry which is preliminary data.</text>
</comment>
<keyword evidence="3" id="KW-1185">Reference proteome</keyword>
<dbReference type="EMBL" id="BAAAVA010000001">
    <property type="protein sequence ID" value="GAA2907254.1"/>
    <property type="molecule type" value="Genomic_DNA"/>
</dbReference>
<dbReference type="Proteomes" id="UP001501423">
    <property type="component" value="Unassembled WGS sequence"/>
</dbReference>
<evidence type="ECO:0000313" key="3">
    <source>
        <dbReference type="Proteomes" id="UP001501423"/>
    </source>
</evidence>
<evidence type="ECO:0000256" key="1">
    <source>
        <dbReference type="SAM" id="MobiDB-lite"/>
    </source>
</evidence>
<gene>
    <name evidence="2" type="ORF">GCM10010478_02200</name>
</gene>
<feature type="compositionally biased region" description="Basic residues" evidence="1">
    <location>
        <begin position="17"/>
        <end position="27"/>
    </location>
</feature>
<name>A0ABN3W977_9ACTN</name>
<proteinExistence type="predicted"/>
<evidence type="ECO:0000313" key="2">
    <source>
        <dbReference type="EMBL" id="GAA2907254.1"/>
    </source>
</evidence>
<sequence>MKRALWHTADDPARTGRPARRTFRPPLRRGGSAVPALCWEGVDKLSAAGEISTAHLATHSVSLDDAPTAYDMSEHKTDGCVRAVIRPGIRGTFRVACA</sequence>
<feature type="region of interest" description="Disordered" evidence="1">
    <location>
        <begin position="1"/>
        <end position="31"/>
    </location>
</feature>
<accession>A0ABN3W977</accession>